<dbReference type="Proteomes" id="UP000631034">
    <property type="component" value="Unassembled WGS sequence"/>
</dbReference>
<gene>
    <name evidence="2" type="ORF">IHV25_04230</name>
</gene>
<dbReference type="InterPro" id="IPR036065">
    <property type="entry name" value="BolA-like_sf"/>
</dbReference>
<protein>
    <submittedName>
        <fullName evidence="2">BolA/IbaG family iron-sulfur metabolism protein</fullName>
    </submittedName>
</protein>
<dbReference type="RefSeq" id="WP_192533854.1">
    <property type="nucleotide sequence ID" value="NZ_JACZHT010000002.1"/>
</dbReference>
<evidence type="ECO:0000256" key="1">
    <source>
        <dbReference type="RuleBase" id="RU003860"/>
    </source>
</evidence>
<dbReference type="SUPFAM" id="SSF82657">
    <property type="entry name" value="BolA-like"/>
    <property type="match status" value="1"/>
</dbReference>
<name>A0A8J7CQI1_9PROT</name>
<dbReference type="Gene3D" id="3.30.300.90">
    <property type="entry name" value="BolA-like"/>
    <property type="match status" value="1"/>
</dbReference>
<accession>A0A8J7CQI1</accession>
<dbReference type="InterPro" id="IPR002634">
    <property type="entry name" value="BolA"/>
</dbReference>
<organism evidence="2 3">
    <name type="scientific">Phaeovibrio sulfidiphilus</name>
    <dbReference type="NCBI Taxonomy" id="1220600"/>
    <lineage>
        <taxon>Bacteria</taxon>
        <taxon>Pseudomonadati</taxon>
        <taxon>Pseudomonadota</taxon>
        <taxon>Alphaproteobacteria</taxon>
        <taxon>Rhodospirillales</taxon>
        <taxon>Rhodospirillaceae</taxon>
        <taxon>Phaeovibrio</taxon>
    </lineage>
</organism>
<dbReference type="EMBL" id="JACZHT010000002">
    <property type="protein sequence ID" value="MBE1236855.1"/>
    <property type="molecule type" value="Genomic_DNA"/>
</dbReference>
<comment type="caution">
    <text evidence="2">The sequence shown here is derived from an EMBL/GenBank/DDBJ whole genome shotgun (WGS) entry which is preliminary data.</text>
</comment>
<sequence>MFRKYCDHATILTLIENALPGARINIEDLGDGEHLSVRVISEMFSGKSRVEQHKMLLDVLREAATAPLPRLAVQTGTP</sequence>
<comment type="similarity">
    <text evidence="1">Belongs to the BolA/IbaG family.</text>
</comment>
<reference evidence="2" key="1">
    <citation type="submission" date="2020-10" db="EMBL/GenBank/DDBJ databases">
        <title>Genome sequence of the unusual species of purple photosynthetic bacteria, Phaeovibrio sulfidiphilus DSM 23193, type strain.</title>
        <authorList>
            <person name="Kyndt J.A."/>
            <person name="Meyer T.E."/>
        </authorList>
    </citation>
    <scope>NUCLEOTIDE SEQUENCE</scope>
    <source>
        <strain evidence="2">DSM 23193</strain>
    </source>
</reference>
<dbReference type="Pfam" id="PF01722">
    <property type="entry name" value="BolA"/>
    <property type="match status" value="1"/>
</dbReference>
<proteinExistence type="inferred from homology"/>
<keyword evidence="3" id="KW-1185">Reference proteome</keyword>
<evidence type="ECO:0000313" key="2">
    <source>
        <dbReference type="EMBL" id="MBE1236855.1"/>
    </source>
</evidence>
<dbReference type="AlphaFoldDB" id="A0A8J7CQI1"/>
<evidence type="ECO:0000313" key="3">
    <source>
        <dbReference type="Proteomes" id="UP000631034"/>
    </source>
</evidence>